<sequence length="64" mass="6816">MAEATLVDADARRRIRNSLDESLFVEAAAGTGKTTELVARIVNILAAGKARVDQILAVTFTDKA</sequence>
<evidence type="ECO:0000256" key="2">
    <source>
        <dbReference type="ARBA" id="ARBA00022801"/>
    </source>
</evidence>
<proteinExistence type="predicted"/>
<dbReference type="GO" id="GO:0016787">
    <property type="term" value="F:hydrolase activity"/>
    <property type="evidence" value="ECO:0007669"/>
    <property type="project" value="UniProtKB-KW"/>
</dbReference>
<dbReference type="InterPro" id="IPR014016">
    <property type="entry name" value="UvrD-like_ATP-bd"/>
</dbReference>
<feature type="non-terminal residue" evidence="6">
    <location>
        <position position="64"/>
    </location>
</feature>
<evidence type="ECO:0000256" key="4">
    <source>
        <dbReference type="ARBA" id="ARBA00022840"/>
    </source>
</evidence>
<dbReference type="GO" id="GO:0005524">
    <property type="term" value="F:ATP binding"/>
    <property type="evidence" value="ECO:0007669"/>
    <property type="project" value="UniProtKB-KW"/>
</dbReference>
<reference evidence="6" key="1">
    <citation type="submission" date="2018-05" db="EMBL/GenBank/DDBJ databases">
        <authorList>
            <person name="Lanie J.A."/>
            <person name="Ng W.-L."/>
            <person name="Kazmierczak K.M."/>
            <person name="Andrzejewski T.M."/>
            <person name="Davidsen T.M."/>
            <person name="Wayne K.J."/>
            <person name="Tettelin H."/>
            <person name="Glass J.I."/>
            <person name="Rusch D."/>
            <person name="Podicherti R."/>
            <person name="Tsui H.-C.T."/>
            <person name="Winkler M.E."/>
        </authorList>
    </citation>
    <scope>NUCLEOTIDE SEQUENCE</scope>
</reference>
<dbReference type="Gene3D" id="3.40.50.300">
    <property type="entry name" value="P-loop containing nucleotide triphosphate hydrolases"/>
    <property type="match status" value="1"/>
</dbReference>
<protein>
    <recommendedName>
        <fullName evidence="5">UvrD-like helicase ATP-binding domain-containing protein</fullName>
    </recommendedName>
</protein>
<dbReference type="EMBL" id="UINC01084002">
    <property type="protein sequence ID" value="SVC30245.1"/>
    <property type="molecule type" value="Genomic_DNA"/>
</dbReference>
<evidence type="ECO:0000256" key="1">
    <source>
        <dbReference type="ARBA" id="ARBA00022741"/>
    </source>
</evidence>
<gene>
    <name evidence="6" type="ORF">METZ01_LOCUS283099</name>
</gene>
<keyword evidence="2" id="KW-0378">Hydrolase</keyword>
<evidence type="ECO:0000256" key="3">
    <source>
        <dbReference type="ARBA" id="ARBA00022806"/>
    </source>
</evidence>
<name>A0A382L374_9ZZZZ</name>
<dbReference type="Pfam" id="PF00580">
    <property type="entry name" value="UvrD-helicase"/>
    <property type="match status" value="1"/>
</dbReference>
<accession>A0A382L374</accession>
<keyword evidence="3" id="KW-0347">Helicase</keyword>
<dbReference type="GO" id="GO:0004386">
    <property type="term" value="F:helicase activity"/>
    <property type="evidence" value="ECO:0007669"/>
    <property type="project" value="UniProtKB-KW"/>
</dbReference>
<keyword evidence="4" id="KW-0067">ATP-binding</keyword>
<dbReference type="InterPro" id="IPR027417">
    <property type="entry name" value="P-loop_NTPase"/>
</dbReference>
<organism evidence="6">
    <name type="scientific">marine metagenome</name>
    <dbReference type="NCBI Taxonomy" id="408172"/>
    <lineage>
        <taxon>unclassified sequences</taxon>
        <taxon>metagenomes</taxon>
        <taxon>ecological metagenomes</taxon>
    </lineage>
</organism>
<evidence type="ECO:0000259" key="5">
    <source>
        <dbReference type="Pfam" id="PF00580"/>
    </source>
</evidence>
<dbReference type="AlphaFoldDB" id="A0A382L374"/>
<keyword evidence="1" id="KW-0547">Nucleotide-binding</keyword>
<evidence type="ECO:0000313" key="6">
    <source>
        <dbReference type="EMBL" id="SVC30245.1"/>
    </source>
</evidence>
<dbReference type="SUPFAM" id="SSF52540">
    <property type="entry name" value="P-loop containing nucleoside triphosphate hydrolases"/>
    <property type="match status" value="1"/>
</dbReference>
<feature type="domain" description="UvrD-like helicase ATP-binding" evidence="5">
    <location>
        <begin position="12"/>
        <end position="64"/>
    </location>
</feature>